<dbReference type="PANTHER" id="PTHR43654:SF1">
    <property type="entry name" value="ISOPENTENYL PHOSPHATE KINASE"/>
    <property type="match status" value="1"/>
</dbReference>
<reference evidence="10" key="1">
    <citation type="submission" date="2018-05" db="EMBL/GenBank/DDBJ databases">
        <authorList>
            <person name="Lanie J.A."/>
            <person name="Ng W.-L."/>
            <person name="Kazmierczak K.M."/>
            <person name="Andrzejewski T.M."/>
            <person name="Davidsen T.M."/>
            <person name="Wayne K.J."/>
            <person name="Tettelin H."/>
            <person name="Glass J.I."/>
            <person name="Rusch D."/>
            <person name="Podicherti R."/>
            <person name="Tsui H.-C.T."/>
            <person name="Winkler M.E."/>
        </authorList>
    </citation>
    <scope>NUCLEOTIDE SEQUENCE</scope>
</reference>
<dbReference type="PRINTS" id="PR00474">
    <property type="entry name" value="GLU5KINASE"/>
</dbReference>
<evidence type="ECO:0000256" key="1">
    <source>
        <dbReference type="ARBA" id="ARBA00022490"/>
    </source>
</evidence>
<name>A0A382H702_9ZZZZ</name>
<dbReference type="GO" id="GO:0008652">
    <property type="term" value="P:amino acid biosynthetic process"/>
    <property type="evidence" value="ECO:0007669"/>
    <property type="project" value="UniProtKB-KW"/>
</dbReference>
<keyword evidence="4" id="KW-0808">Transferase</keyword>
<evidence type="ECO:0000256" key="7">
    <source>
        <dbReference type="ARBA" id="ARBA00022840"/>
    </source>
</evidence>
<evidence type="ECO:0000256" key="4">
    <source>
        <dbReference type="ARBA" id="ARBA00022679"/>
    </source>
</evidence>
<proteinExistence type="inferred from homology"/>
<gene>
    <name evidence="10" type="ORF">METZ01_LOCUS235759</name>
</gene>
<dbReference type="InterPro" id="IPR015947">
    <property type="entry name" value="PUA-like_sf"/>
</dbReference>
<evidence type="ECO:0000256" key="2">
    <source>
        <dbReference type="ARBA" id="ARBA00022605"/>
    </source>
</evidence>
<dbReference type="EMBL" id="UINC01059464">
    <property type="protein sequence ID" value="SVB82905.1"/>
    <property type="molecule type" value="Genomic_DNA"/>
</dbReference>
<keyword evidence="2" id="KW-0028">Amino-acid biosynthesis</keyword>
<dbReference type="PROSITE" id="PS50890">
    <property type="entry name" value="PUA"/>
    <property type="match status" value="1"/>
</dbReference>
<dbReference type="InterPro" id="IPR036393">
    <property type="entry name" value="AceGlu_kinase-like_sf"/>
</dbReference>
<dbReference type="InterPro" id="IPR005715">
    <property type="entry name" value="Glu_5kinase/COase_Synthase"/>
</dbReference>
<dbReference type="NCBIfam" id="TIGR01027">
    <property type="entry name" value="proB"/>
    <property type="match status" value="1"/>
</dbReference>
<evidence type="ECO:0000256" key="6">
    <source>
        <dbReference type="ARBA" id="ARBA00022777"/>
    </source>
</evidence>
<dbReference type="InterPro" id="IPR036974">
    <property type="entry name" value="PUA_sf"/>
</dbReference>
<feature type="non-terminal residue" evidence="10">
    <location>
        <position position="311"/>
    </location>
</feature>
<dbReference type="GO" id="GO:0005829">
    <property type="term" value="C:cytosol"/>
    <property type="evidence" value="ECO:0007669"/>
    <property type="project" value="TreeGrafter"/>
</dbReference>
<dbReference type="CDD" id="cd04242">
    <property type="entry name" value="AAK_G5K_ProB"/>
    <property type="match status" value="1"/>
</dbReference>
<dbReference type="GO" id="GO:0005524">
    <property type="term" value="F:ATP binding"/>
    <property type="evidence" value="ECO:0007669"/>
    <property type="project" value="UniProtKB-KW"/>
</dbReference>
<keyword evidence="7" id="KW-0067">ATP-binding</keyword>
<evidence type="ECO:0008006" key="11">
    <source>
        <dbReference type="Google" id="ProtNLM"/>
    </source>
</evidence>
<evidence type="ECO:0000259" key="9">
    <source>
        <dbReference type="Pfam" id="PF01472"/>
    </source>
</evidence>
<dbReference type="SUPFAM" id="SSF53633">
    <property type="entry name" value="Carbamate kinase-like"/>
    <property type="match status" value="1"/>
</dbReference>
<dbReference type="InterPro" id="IPR011529">
    <property type="entry name" value="Glu_5kinase"/>
</dbReference>
<accession>A0A382H702</accession>
<keyword evidence="5" id="KW-0547">Nucleotide-binding</keyword>
<dbReference type="InterPro" id="IPR001048">
    <property type="entry name" value="Asp/Glu/Uridylate_kinase"/>
</dbReference>
<organism evidence="10">
    <name type="scientific">marine metagenome</name>
    <dbReference type="NCBI Taxonomy" id="408172"/>
    <lineage>
        <taxon>unclassified sequences</taxon>
        <taxon>metagenomes</taxon>
        <taxon>ecological metagenomes</taxon>
    </lineage>
</organism>
<evidence type="ECO:0000313" key="10">
    <source>
        <dbReference type="EMBL" id="SVB82905.1"/>
    </source>
</evidence>
<sequence length="311" mass="33541">MEREALKETSRMVVKFGTGILTSRSKQIDPGQIEQLVSQVAAQRQAGREIIVVSSGAVGAGMGVLAMDKRPTDLSDLQACAAVGQSQLMSTYTELFARHNMQVAQVLLTHDDIEHQERHLNARNTLVSLLDKGVVPIVNENDAVSYTELKFGDNDWLAALVACLLPADLLILLTTVDGLVENFGKKNPRTIPVVETIDASIQKLAGGTLSASAVGGMDAKLRAAKMTARTGIPMVIASGKKKRVLANIIDGRDEGTFFTPRPGRLKGHKRRIAFFHHPKGSLWVDDGARDALRDKGKSLLPPGVAKCNGDF</sequence>
<keyword evidence="1" id="KW-0963">Cytoplasm</keyword>
<feature type="domain" description="Aspartate/glutamate/uridylate kinase" evidence="8">
    <location>
        <begin position="11"/>
        <end position="238"/>
    </location>
</feature>
<dbReference type="InterPro" id="IPR001057">
    <property type="entry name" value="Glu/AcGlu_kinase"/>
</dbReference>
<dbReference type="GO" id="GO:0003723">
    <property type="term" value="F:RNA binding"/>
    <property type="evidence" value="ECO:0007669"/>
    <property type="project" value="InterPro"/>
</dbReference>
<dbReference type="SUPFAM" id="SSF88697">
    <property type="entry name" value="PUA domain-like"/>
    <property type="match status" value="1"/>
</dbReference>
<evidence type="ECO:0000256" key="5">
    <source>
        <dbReference type="ARBA" id="ARBA00022741"/>
    </source>
</evidence>
<dbReference type="FunFam" id="3.40.1160.10:FF:000018">
    <property type="entry name" value="Glutamate 5-kinase"/>
    <property type="match status" value="1"/>
</dbReference>
<keyword evidence="3" id="KW-0641">Proline biosynthesis</keyword>
<dbReference type="PANTHER" id="PTHR43654">
    <property type="entry name" value="GLUTAMATE 5-KINASE"/>
    <property type="match status" value="1"/>
</dbReference>
<dbReference type="Pfam" id="PF00696">
    <property type="entry name" value="AA_kinase"/>
    <property type="match status" value="1"/>
</dbReference>
<dbReference type="InterPro" id="IPR041739">
    <property type="entry name" value="G5K_ProB"/>
</dbReference>
<evidence type="ECO:0000259" key="8">
    <source>
        <dbReference type="Pfam" id="PF00696"/>
    </source>
</evidence>
<dbReference type="Gene3D" id="2.30.130.10">
    <property type="entry name" value="PUA domain"/>
    <property type="match status" value="1"/>
</dbReference>
<dbReference type="GO" id="GO:0004349">
    <property type="term" value="F:glutamate 5-kinase activity"/>
    <property type="evidence" value="ECO:0007669"/>
    <property type="project" value="InterPro"/>
</dbReference>
<dbReference type="HAMAP" id="MF_00456">
    <property type="entry name" value="ProB"/>
    <property type="match status" value="1"/>
</dbReference>
<evidence type="ECO:0000256" key="3">
    <source>
        <dbReference type="ARBA" id="ARBA00022650"/>
    </source>
</evidence>
<dbReference type="InterPro" id="IPR002478">
    <property type="entry name" value="PUA"/>
</dbReference>
<protein>
    <recommendedName>
        <fullName evidence="11">Aspartate/glutamate/uridylate kinase domain-containing protein</fullName>
    </recommendedName>
</protein>
<dbReference type="PIRSF" id="PIRSF000729">
    <property type="entry name" value="GK"/>
    <property type="match status" value="1"/>
</dbReference>
<dbReference type="Gene3D" id="3.40.1160.10">
    <property type="entry name" value="Acetylglutamate kinase-like"/>
    <property type="match status" value="1"/>
</dbReference>
<dbReference type="Pfam" id="PF01472">
    <property type="entry name" value="PUA"/>
    <property type="match status" value="1"/>
</dbReference>
<feature type="domain" description="PUA" evidence="9">
    <location>
        <begin position="280"/>
        <end position="311"/>
    </location>
</feature>
<keyword evidence="6" id="KW-0418">Kinase</keyword>
<dbReference type="AlphaFoldDB" id="A0A382H702"/>